<dbReference type="Proteomes" id="UP000784128">
    <property type="component" value="Unassembled WGS sequence"/>
</dbReference>
<feature type="domain" description="PLD phosphodiesterase" evidence="2">
    <location>
        <begin position="154"/>
        <end position="181"/>
    </location>
</feature>
<dbReference type="Pfam" id="PF13091">
    <property type="entry name" value="PLDc_2"/>
    <property type="match status" value="2"/>
</dbReference>
<comment type="caution">
    <text evidence="3">The sequence shown here is derived from an EMBL/GenBank/DDBJ whole genome shotgun (WGS) entry which is preliminary data.</text>
</comment>
<evidence type="ECO:0000259" key="2">
    <source>
        <dbReference type="PROSITE" id="PS50035"/>
    </source>
</evidence>
<feature type="chain" id="PRO_5045521515" evidence="1">
    <location>
        <begin position="24"/>
        <end position="494"/>
    </location>
</feature>
<accession>A0ABS5UAM6</accession>
<dbReference type="CDD" id="cd09111">
    <property type="entry name" value="PLDc_ymdC_like_1"/>
    <property type="match status" value="1"/>
</dbReference>
<dbReference type="SUPFAM" id="SSF56024">
    <property type="entry name" value="Phospholipase D/nuclease"/>
    <property type="match status" value="2"/>
</dbReference>
<proteinExistence type="predicted"/>
<feature type="signal peptide" evidence="1">
    <location>
        <begin position="1"/>
        <end position="23"/>
    </location>
</feature>
<keyword evidence="1" id="KW-0732">Signal</keyword>
<dbReference type="PANTHER" id="PTHR21248">
    <property type="entry name" value="CARDIOLIPIN SYNTHASE"/>
    <property type="match status" value="1"/>
</dbReference>
<name>A0ABS5UAM6_9BACT</name>
<dbReference type="RefSeq" id="WP_214300030.1">
    <property type="nucleotide sequence ID" value="NZ_JAHDYS010000012.1"/>
</dbReference>
<feature type="domain" description="PLD phosphodiesterase" evidence="2">
    <location>
        <begin position="403"/>
        <end position="430"/>
    </location>
</feature>
<keyword evidence="4" id="KW-1185">Reference proteome</keyword>
<dbReference type="SMART" id="SM00155">
    <property type="entry name" value="PLDc"/>
    <property type="match status" value="2"/>
</dbReference>
<sequence>MHKYLIVLLSLLLLLSFTVPVSAAAPASLAQVVTPLIDSHPGKSGAYVLEKGEEALRARAWLTDHAARSIDVQYFIWSSDNIGILASEALLRAAERGVKVRVLVDDLLIDAPPDSMLALALHPNIDIRIYNPRLNVGTSKVKKIGNVVTGLRTINQRMHDKTALFDGQAGITGGRNMADEYFDYNHSYNFRDRDMLVLGPVVADMQASFARFWESPQAVPVEKLLAKAMKQMTSERATAVYAGLHAYAAKGENFAPEVRQALEELPAKFSRLAQGIVWDEVRFLCDLPGKNSARRRFDGGGRTTAALVDELKKATRSVTIQSPYLVMPSGALEIFRDLIKRGVEVRIVTNSLASTDNLQAFSGYHKQRRAILKSGIKVFEFKPDPAIRRELIERFPKLEKTAPIFAIHAKSMVIDGTTLFVGTFNFDPRSANLNTEVGVLIRNPVLAEQVELNIIRDMAPENSWSAADNADRFAPPEKRRKLRLWKTLPLEPFL</sequence>
<dbReference type="InterPro" id="IPR025202">
    <property type="entry name" value="PLD-like_dom"/>
</dbReference>
<dbReference type="PANTHER" id="PTHR21248:SF12">
    <property type="entry name" value="CARDIOLIPIN SYNTHASE C"/>
    <property type="match status" value="1"/>
</dbReference>
<reference evidence="3 4" key="1">
    <citation type="submission" date="2021-05" db="EMBL/GenBank/DDBJ databases">
        <title>The draft genome of Geobacter chapellei DSM 13688.</title>
        <authorList>
            <person name="Xu Z."/>
            <person name="Masuda Y."/>
            <person name="Itoh H."/>
            <person name="Senoo K."/>
        </authorList>
    </citation>
    <scope>NUCLEOTIDE SEQUENCE [LARGE SCALE GENOMIC DNA]</scope>
    <source>
        <strain evidence="3 4">DSM 13688</strain>
    </source>
</reference>
<dbReference type="CDD" id="cd09113">
    <property type="entry name" value="PLDc_ymdC_like_2"/>
    <property type="match status" value="1"/>
</dbReference>
<dbReference type="InterPro" id="IPR001736">
    <property type="entry name" value="PLipase_D/transphosphatidylase"/>
</dbReference>
<organism evidence="3 4">
    <name type="scientific">Pelotalea chapellei</name>
    <dbReference type="NCBI Taxonomy" id="44671"/>
    <lineage>
        <taxon>Bacteria</taxon>
        <taxon>Pseudomonadati</taxon>
        <taxon>Thermodesulfobacteriota</taxon>
        <taxon>Desulfuromonadia</taxon>
        <taxon>Geobacterales</taxon>
        <taxon>Geobacteraceae</taxon>
        <taxon>Pelotalea</taxon>
    </lineage>
</organism>
<protein>
    <submittedName>
        <fullName evidence="3">Phospholipase D family protein</fullName>
    </submittedName>
</protein>
<evidence type="ECO:0000313" key="3">
    <source>
        <dbReference type="EMBL" id="MBT1072739.1"/>
    </source>
</evidence>
<dbReference type="PROSITE" id="PS50035">
    <property type="entry name" value="PLD"/>
    <property type="match status" value="2"/>
</dbReference>
<gene>
    <name evidence="3" type="ORF">KJB30_13155</name>
</gene>
<dbReference type="EMBL" id="JAHDYS010000012">
    <property type="protein sequence ID" value="MBT1072739.1"/>
    <property type="molecule type" value="Genomic_DNA"/>
</dbReference>
<evidence type="ECO:0000313" key="4">
    <source>
        <dbReference type="Proteomes" id="UP000784128"/>
    </source>
</evidence>
<dbReference type="Gene3D" id="3.30.870.10">
    <property type="entry name" value="Endonuclease Chain A"/>
    <property type="match status" value="2"/>
</dbReference>
<evidence type="ECO:0000256" key="1">
    <source>
        <dbReference type="SAM" id="SignalP"/>
    </source>
</evidence>